<dbReference type="HOGENOM" id="CLU_2574360_0_0_1"/>
<reference evidence="3" key="1">
    <citation type="journal article" date="2011" name="Proc. Natl. Acad. Sci. U.S.A.">
        <title>Obligate biotrophy features unraveled by the genomic analysis of rust fungi.</title>
        <authorList>
            <person name="Duplessis S."/>
            <person name="Cuomo C.A."/>
            <person name="Lin Y.-C."/>
            <person name="Aerts A."/>
            <person name="Tisserant E."/>
            <person name="Veneault-Fourrey C."/>
            <person name="Joly D.L."/>
            <person name="Hacquard S."/>
            <person name="Amselem J."/>
            <person name="Cantarel B.L."/>
            <person name="Chiu R."/>
            <person name="Coutinho P.M."/>
            <person name="Feau N."/>
            <person name="Field M."/>
            <person name="Frey P."/>
            <person name="Gelhaye E."/>
            <person name="Goldberg J."/>
            <person name="Grabherr M.G."/>
            <person name="Kodira C.D."/>
            <person name="Kohler A."/>
            <person name="Kuees U."/>
            <person name="Lindquist E.A."/>
            <person name="Lucas S.M."/>
            <person name="Mago R."/>
            <person name="Mauceli E."/>
            <person name="Morin E."/>
            <person name="Murat C."/>
            <person name="Pangilinan J.L."/>
            <person name="Park R."/>
            <person name="Pearson M."/>
            <person name="Quesneville H."/>
            <person name="Rouhier N."/>
            <person name="Sakthikumar S."/>
            <person name="Salamov A.A."/>
            <person name="Schmutz J."/>
            <person name="Selles B."/>
            <person name="Shapiro H."/>
            <person name="Tanguay P."/>
            <person name="Tuskan G.A."/>
            <person name="Henrissat B."/>
            <person name="Van de Peer Y."/>
            <person name="Rouze P."/>
            <person name="Ellis J.G."/>
            <person name="Dodds P.N."/>
            <person name="Schein J.E."/>
            <person name="Zhong S."/>
            <person name="Hamelin R.C."/>
            <person name="Grigoriev I.V."/>
            <person name="Szabo L.J."/>
            <person name="Martin F."/>
        </authorList>
    </citation>
    <scope>NUCLEOTIDE SEQUENCE [LARGE SCALE GENOMIC DNA]</scope>
    <source>
        <strain evidence="3">98AG31 / pathotype 3-4-7</strain>
    </source>
</reference>
<dbReference type="Proteomes" id="UP000001072">
    <property type="component" value="Unassembled WGS sequence"/>
</dbReference>
<proteinExistence type="predicted"/>
<dbReference type="Pfam" id="PF11034">
    <property type="entry name" value="Grg1"/>
    <property type="match status" value="1"/>
</dbReference>
<dbReference type="AlphaFoldDB" id="F4SDA0"/>
<dbReference type="GeneID" id="18933898"/>
<evidence type="ECO:0000256" key="1">
    <source>
        <dbReference type="SAM" id="MobiDB-lite"/>
    </source>
</evidence>
<dbReference type="EMBL" id="GL883243">
    <property type="protein sequence ID" value="EGF97372.1"/>
    <property type="molecule type" value="Genomic_DNA"/>
</dbReference>
<feature type="region of interest" description="Disordered" evidence="1">
    <location>
        <begin position="62"/>
        <end position="81"/>
    </location>
</feature>
<evidence type="ECO:0000313" key="3">
    <source>
        <dbReference type="Proteomes" id="UP000001072"/>
    </source>
</evidence>
<gene>
    <name evidence="2" type="ORF">MELLADRAFT_85604</name>
</gene>
<accession>F4SDA0</accession>
<name>F4SDA0_MELLP</name>
<dbReference type="KEGG" id="mlr:MELLADRAFT_85604"/>
<sequence>MVKIMVTVLPVVNICHPVCQLFEGDKQSTVPGPSIKQAPKYAADKASELTNTASKEVRKEVAKEENASMGTRATASKVDFA</sequence>
<keyword evidence="3" id="KW-1185">Reference proteome</keyword>
<organism evidence="3">
    <name type="scientific">Melampsora larici-populina (strain 98AG31 / pathotype 3-4-7)</name>
    <name type="common">Poplar leaf rust fungus</name>
    <dbReference type="NCBI Taxonomy" id="747676"/>
    <lineage>
        <taxon>Eukaryota</taxon>
        <taxon>Fungi</taxon>
        <taxon>Dikarya</taxon>
        <taxon>Basidiomycota</taxon>
        <taxon>Pucciniomycotina</taxon>
        <taxon>Pucciniomycetes</taxon>
        <taxon>Pucciniales</taxon>
        <taxon>Melampsoraceae</taxon>
        <taxon>Melampsora</taxon>
    </lineage>
</organism>
<protein>
    <submittedName>
        <fullName evidence="2">Uncharacterized protein</fullName>
    </submittedName>
</protein>
<dbReference type="InterPro" id="IPR020100">
    <property type="entry name" value="Glc-repressible_Grg1"/>
</dbReference>
<dbReference type="VEuPathDB" id="FungiDB:MELLADRAFT_85604"/>
<dbReference type="RefSeq" id="XP_007419354.1">
    <property type="nucleotide sequence ID" value="XM_007419292.1"/>
</dbReference>
<evidence type="ECO:0000313" key="2">
    <source>
        <dbReference type="EMBL" id="EGF97372.1"/>
    </source>
</evidence>
<dbReference type="InParanoid" id="F4SDA0"/>